<evidence type="ECO:0000313" key="3">
    <source>
        <dbReference type="EMBL" id="TPQ21029.1"/>
    </source>
</evidence>
<dbReference type="GO" id="GO:0005524">
    <property type="term" value="F:ATP binding"/>
    <property type="evidence" value="ECO:0007669"/>
    <property type="project" value="UniProtKB-KW"/>
</dbReference>
<keyword evidence="1" id="KW-0418">Kinase</keyword>
<gene>
    <name evidence="3" type="ORF">FGD71_017350</name>
</gene>
<dbReference type="Pfam" id="PF13581">
    <property type="entry name" value="HATPase_c_2"/>
    <property type="match status" value="1"/>
</dbReference>
<dbReference type="Gene3D" id="3.30.565.10">
    <property type="entry name" value="Histidine kinase-like ATPase, C-terminal domain"/>
    <property type="match status" value="1"/>
</dbReference>
<dbReference type="PANTHER" id="PTHR35526">
    <property type="entry name" value="ANTI-SIGMA-F FACTOR RSBW-RELATED"/>
    <property type="match status" value="1"/>
</dbReference>
<dbReference type="OrthoDB" id="3473697at2"/>
<dbReference type="InterPro" id="IPR003594">
    <property type="entry name" value="HATPase_dom"/>
</dbReference>
<comment type="caution">
    <text evidence="3">The sequence shown here is derived from an EMBL/GenBank/DDBJ whole genome shotgun (WGS) entry which is preliminary data.</text>
</comment>
<dbReference type="SUPFAM" id="SSF55874">
    <property type="entry name" value="ATPase domain of HSP90 chaperone/DNA topoisomerase II/histidine kinase"/>
    <property type="match status" value="1"/>
</dbReference>
<reference evidence="3 4" key="1">
    <citation type="submission" date="2019-06" db="EMBL/GenBank/DDBJ databases">
        <title>Streptomyces sporangiiformans sp. nov., a novel actinomycete isolated from soil in Mount Song.</title>
        <authorList>
            <person name="Han L."/>
        </authorList>
    </citation>
    <scope>NUCLEOTIDE SEQUENCE [LARGE SCALE GENOMIC DNA]</scope>
    <source>
        <strain evidence="3 4">NEAU-SSA 1</strain>
    </source>
</reference>
<dbReference type="AlphaFoldDB" id="A0A505DM27"/>
<feature type="domain" description="Histidine kinase/HSP90-like ATPase" evidence="2">
    <location>
        <begin position="21"/>
        <end position="142"/>
    </location>
</feature>
<dbReference type="InterPro" id="IPR050267">
    <property type="entry name" value="Anti-sigma-factor_SerPK"/>
</dbReference>
<protein>
    <submittedName>
        <fullName evidence="3">ATP-binding protein</fullName>
    </submittedName>
</protein>
<dbReference type="Proteomes" id="UP000317378">
    <property type="component" value="Unassembled WGS sequence"/>
</dbReference>
<dbReference type="GO" id="GO:0004674">
    <property type="term" value="F:protein serine/threonine kinase activity"/>
    <property type="evidence" value="ECO:0007669"/>
    <property type="project" value="UniProtKB-KW"/>
</dbReference>
<dbReference type="PANTHER" id="PTHR35526:SF3">
    <property type="entry name" value="ANTI-SIGMA-F FACTOR RSBW"/>
    <property type="match status" value="1"/>
</dbReference>
<keyword evidence="1" id="KW-0723">Serine/threonine-protein kinase</keyword>
<keyword evidence="3" id="KW-0547">Nucleotide-binding</keyword>
<sequence length="171" mass="18533">MTAPSAPQRPVTVRAFVQRFSATPLGARLARHLALHQLHTWGIPHGSEASDTAAVIVAELASNAVTHGRVPGRDFELRLALVQGSLRIEVTDTRAERRPPGPGDVRPAGALDEAGRGLVLVETLADRWEVLDRDRPGKTVRAEIDLPRWLSLIKRATDGETSASRVPPGRQ</sequence>
<dbReference type="InterPro" id="IPR036890">
    <property type="entry name" value="HATPase_C_sf"/>
</dbReference>
<organism evidence="3 4">
    <name type="scientific">Streptomyces sporangiiformans</name>
    <dbReference type="NCBI Taxonomy" id="2315329"/>
    <lineage>
        <taxon>Bacteria</taxon>
        <taxon>Bacillati</taxon>
        <taxon>Actinomycetota</taxon>
        <taxon>Actinomycetes</taxon>
        <taxon>Kitasatosporales</taxon>
        <taxon>Streptomycetaceae</taxon>
        <taxon>Streptomyces</taxon>
    </lineage>
</organism>
<dbReference type="RefSeq" id="WP_119101354.1">
    <property type="nucleotide sequence ID" value="NZ_QXMJ01000128.1"/>
</dbReference>
<keyword evidence="3" id="KW-0067">ATP-binding</keyword>
<dbReference type="CDD" id="cd16936">
    <property type="entry name" value="HATPase_RsbW-like"/>
    <property type="match status" value="1"/>
</dbReference>
<evidence type="ECO:0000259" key="2">
    <source>
        <dbReference type="Pfam" id="PF13581"/>
    </source>
</evidence>
<proteinExistence type="predicted"/>
<keyword evidence="1" id="KW-0808">Transferase</keyword>
<dbReference type="EMBL" id="VCHX02000128">
    <property type="protein sequence ID" value="TPQ21029.1"/>
    <property type="molecule type" value="Genomic_DNA"/>
</dbReference>
<evidence type="ECO:0000256" key="1">
    <source>
        <dbReference type="ARBA" id="ARBA00022527"/>
    </source>
</evidence>
<name>A0A505DM27_9ACTN</name>
<accession>A0A505DM27</accession>
<keyword evidence="4" id="KW-1185">Reference proteome</keyword>
<evidence type="ECO:0000313" key="4">
    <source>
        <dbReference type="Proteomes" id="UP000317378"/>
    </source>
</evidence>